<accession>T0S9A8</accession>
<feature type="compositionally biased region" description="Polar residues" evidence="1">
    <location>
        <begin position="164"/>
        <end position="174"/>
    </location>
</feature>
<feature type="region of interest" description="Disordered" evidence="1">
    <location>
        <begin position="162"/>
        <end position="219"/>
    </location>
</feature>
<dbReference type="OMA" id="CHLDEEY"/>
<dbReference type="eggNOG" id="ENOG502QW3Y">
    <property type="taxonomic scope" value="Eukaryota"/>
</dbReference>
<dbReference type="VEuPathDB" id="FungiDB:SDRG_03485"/>
<dbReference type="GeneID" id="19944212"/>
<evidence type="ECO:0000313" key="2">
    <source>
        <dbReference type="EMBL" id="EQC39282.1"/>
    </source>
</evidence>
<protein>
    <submittedName>
        <fullName evidence="2">Uncharacterized protein</fullName>
    </submittedName>
</protein>
<dbReference type="AlphaFoldDB" id="T0S9A8"/>
<organism evidence="2 3">
    <name type="scientific">Saprolegnia diclina (strain VS20)</name>
    <dbReference type="NCBI Taxonomy" id="1156394"/>
    <lineage>
        <taxon>Eukaryota</taxon>
        <taxon>Sar</taxon>
        <taxon>Stramenopiles</taxon>
        <taxon>Oomycota</taxon>
        <taxon>Saprolegniomycetes</taxon>
        <taxon>Saprolegniales</taxon>
        <taxon>Saprolegniaceae</taxon>
        <taxon>Saprolegnia</taxon>
    </lineage>
</organism>
<feature type="region of interest" description="Disordered" evidence="1">
    <location>
        <begin position="314"/>
        <end position="340"/>
    </location>
</feature>
<dbReference type="RefSeq" id="XP_008607343.1">
    <property type="nucleotide sequence ID" value="XM_008609121.1"/>
</dbReference>
<dbReference type="OrthoDB" id="166629at2759"/>
<dbReference type="EMBL" id="JH767139">
    <property type="protein sequence ID" value="EQC39282.1"/>
    <property type="molecule type" value="Genomic_DNA"/>
</dbReference>
<name>T0S9A8_SAPDV</name>
<evidence type="ECO:0000256" key="1">
    <source>
        <dbReference type="SAM" id="MobiDB-lite"/>
    </source>
</evidence>
<sequence>MTSWFGHTQTVASISKSVSTVAGGIICLESNVTSFMKKVIYYEGFFQRMHDKLPDEVNYAAKKLIRRCYEYREAIRDELQSSVAYVADAGRWLIGMEDWNTKMEKRLGQITELVILANSLLMEYMLTGEIGAKGAEDDLSLYVHGITNSIVLQDDALFKDSLNKSKPNSTTASPRDQPPPTKVIAETPPPTLMSPPAPLSRNDVDDSADDDNHCNPFNDVHETYFAAPMPIPKRVQPAETSPAGSAASHSYSDYCHLDEEYAATLSEMRSFPPSMHRGTQNAAKKPTPARKPPVYDLTMSFDFQKERAHNPFVRDPGVATIAETDDLPALVEPSRDATRE</sequence>
<evidence type="ECO:0000313" key="3">
    <source>
        <dbReference type="Proteomes" id="UP000030762"/>
    </source>
</evidence>
<proteinExistence type="predicted"/>
<gene>
    <name evidence="2" type="ORF">SDRG_03485</name>
</gene>
<feature type="compositionally biased region" description="Pro residues" evidence="1">
    <location>
        <begin position="176"/>
        <end position="198"/>
    </location>
</feature>
<dbReference type="InParanoid" id="T0S9A8"/>
<dbReference type="Proteomes" id="UP000030762">
    <property type="component" value="Unassembled WGS sequence"/>
</dbReference>
<feature type="region of interest" description="Disordered" evidence="1">
    <location>
        <begin position="274"/>
        <end position="295"/>
    </location>
</feature>
<keyword evidence="3" id="KW-1185">Reference proteome</keyword>
<reference evidence="2 3" key="1">
    <citation type="submission" date="2012-04" db="EMBL/GenBank/DDBJ databases">
        <title>The Genome Sequence of Saprolegnia declina VS20.</title>
        <authorList>
            <consortium name="The Broad Institute Genome Sequencing Platform"/>
            <person name="Russ C."/>
            <person name="Nusbaum C."/>
            <person name="Tyler B."/>
            <person name="van West P."/>
            <person name="Dieguez-Uribeondo J."/>
            <person name="de Bruijn I."/>
            <person name="Tripathy S."/>
            <person name="Jiang R."/>
            <person name="Young S.K."/>
            <person name="Zeng Q."/>
            <person name="Gargeya S."/>
            <person name="Fitzgerald M."/>
            <person name="Haas B."/>
            <person name="Abouelleil A."/>
            <person name="Alvarado L."/>
            <person name="Arachchi H.M."/>
            <person name="Berlin A."/>
            <person name="Chapman S.B."/>
            <person name="Goldberg J."/>
            <person name="Griggs A."/>
            <person name="Gujja S."/>
            <person name="Hansen M."/>
            <person name="Howarth C."/>
            <person name="Imamovic A."/>
            <person name="Larimer J."/>
            <person name="McCowen C."/>
            <person name="Montmayeur A."/>
            <person name="Murphy C."/>
            <person name="Neiman D."/>
            <person name="Pearson M."/>
            <person name="Priest M."/>
            <person name="Roberts A."/>
            <person name="Saif S."/>
            <person name="Shea T."/>
            <person name="Sisk P."/>
            <person name="Sykes S."/>
            <person name="Wortman J."/>
            <person name="Nusbaum C."/>
            <person name="Birren B."/>
        </authorList>
    </citation>
    <scope>NUCLEOTIDE SEQUENCE [LARGE SCALE GENOMIC DNA]</scope>
    <source>
        <strain evidence="2 3">VS20</strain>
    </source>
</reference>